<name>A0ABD1XYV5_9MARC</name>
<sequence>MAFAFQLKGTVENRHRLGLLDHLSLRQALLSAGGSIVLHVEMTNKNRGNLSTHHFRWPLPEIGNFHLDDSRHRRRCCEE</sequence>
<reference evidence="1 2" key="1">
    <citation type="submission" date="2024-09" db="EMBL/GenBank/DDBJ databases">
        <title>Chromosome-scale assembly of Riccia fluitans.</title>
        <authorList>
            <person name="Paukszto L."/>
            <person name="Sawicki J."/>
            <person name="Karawczyk K."/>
            <person name="Piernik-Szablinska J."/>
            <person name="Szczecinska M."/>
            <person name="Mazdziarz M."/>
        </authorList>
    </citation>
    <scope>NUCLEOTIDE SEQUENCE [LARGE SCALE GENOMIC DNA]</scope>
    <source>
        <strain evidence="1">Rf_01</strain>
        <tissue evidence="1">Aerial parts of the thallus</tissue>
    </source>
</reference>
<dbReference type="Proteomes" id="UP001605036">
    <property type="component" value="Unassembled WGS sequence"/>
</dbReference>
<proteinExistence type="predicted"/>
<gene>
    <name evidence="1" type="ORF">R1flu_025828</name>
</gene>
<evidence type="ECO:0000313" key="2">
    <source>
        <dbReference type="Proteomes" id="UP001605036"/>
    </source>
</evidence>
<protein>
    <submittedName>
        <fullName evidence="1">Uncharacterized protein</fullName>
    </submittedName>
</protein>
<accession>A0ABD1XYV5</accession>
<organism evidence="1 2">
    <name type="scientific">Riccia fluitans</name>
    <dbReference type="NCBI Taxonomy" id="41844"/>
    <lineage>
        <taxon>Eukaryota</taxon>
        <taxon>Viridiplantae</taxon>
        <taxon>Streptophyta</taxon>
        <taxon>Embryophyta</taxon>
        <taxon>Marchantiophyta</taxon>
        <taxon>Marchantiopsida</taxon>
        <taxon>Marchantiidae</taxon>
        <taxon>Marchantiales</taxon>
        <taxon>Ricciaceae</taxon>
        <taxon>Riccia</taxon>
    </lineage>
</organism>
<dbReference type="EMBL" id="JBHFFA010000007">
    <property type="protein sequence ID" value="KAL2614136.1"/>
    <property type="molecule type" value="Genomic_DNA"/>
</dbReference>
<keyword evidence="2" id="KW-1185">Reference proteome</keyword>
<comment type="caution">
    <text evidence="1">The sequence shown here is derived from an EMBL/GenBank/DDBJ whole genome shotgun (WGS) entry which is preliminary data.</text>
</comment>
<dbReference type="AlphaFoldDB" id="A0ABD1XYV5"/>
<evidence type="ECO:0000313" key="1">
    <source>
        <dbReference type="EMBL" id="KAL2614136.1"/>
    </source>
</evidence>